<sequence length="186" mass="20533">MVRYFSALWAAILTEGNKDSGGDSVIVEQSSNEGNKALMKLDEDGKSGEEKVTSRHGKGNEEEGTSDEVESMSDGEKGEDTDKETENICDSSSQHDKNHTDQENFVNHEPLTTLISSSQCSNKETGSDEDHSVYAISDRQWIINVTTGEYLGKLPDEKCINKPIVHGNKCCGWLGQRDFGLIHLYS</sequence>
<feature type="compositionally biased region" description="Basic and acidic residues" evidence="1">
    <location>
        <begin position="74"/>
        <end position="86"/>
    </location>
</feature>
<evidence type="ECO:0000313" key="3">
    <source>
        <dbReference type="Proteomes" id="UP000242287"/>
    </source>
</evidence>
<dbReference type="EMBL" id="KZ302222">
    <property type="protein sequence ID" value="PFH46201.1"/>
    <property type="molecule type" value="Genomic_DNA"/>
</dbReference>
<accession>A0A2A9ND70</accession>
<reference evidence="2 3" key="1">
    <citation type="submission" date="2014-02" db="EMBL/GenBank/DDBJ databases">
        <title>Transposable element dynamics among asymbiotic and ectomycorrhizal Amanita fungi.</title>
        <authorList>
            <consortium name="DOE Joint Genome Institute"/>
            <person name="Hess J."/>
            <person name="Skrede I."/>
            <person name="Wolfe B."/>
            <person name="LaButti K."/>
            <person name="Ohm R.A."/>
            <person name="Grigoriev I.V."/>
            <person name="Pringle A."/>
        </authorList>
    </citation>
    <scope>NUCLEOTIDE SEQUENCE [LARGE SCALE GENOMIC DNA]</scope>
    <source>
        <strain evidence="2 3">SKay4041</strain>
    </source>
</reference>
<feature type="compositionally biased region" description="Basic and acidic residues" evidence="1">
    <location>
        <begin position="39"/>
        <end position="61"/>
    </location>
</feature>
<evidence type="ECO:0000256" key="1">
    <source>
        <dbReference type="SAM" id="MobiDB-lite"/>
    </source>
</evidence>
<dbReference type="AlphaFoldDB" id="A0A2A9ND70"/>
<dbReference type="Proteomes" id="UP000242287">
    <property type="component" value="Unassembled WGS sequence"/>
</dbReference>
<evidence type="ECO:0000313" key="2">
    <source>
        <dbReference type="EMBL" id="PFH46201.1"/>
    </source>
</evidence>
<name>A0A2A9ND70_9AGAR</name>
<feature type="region of interest" description="Disordered" evidence="1">
    <location>
        <begin position="16"/>
        <end position="102"/>
    </location>
</feature>
<feature type="compositionally biased region" description="Acidic residues" evidence="1">
    <location>
        <begin position="62"/>
        <end position="73"/>
    </location>
</feature>
<feature type="compositionally biased region" description="Basic and acidic residues" evidence="1">
    <location>
        <begin position="93"/>
        <end position="102"/>
    </location>
</feature>
<organism evidence="2 3">
    <name type="scientific">Amanita thiersii Skay4041</name>
    <dbReference type="NCBI Taxonomy" id="703135"/>
    <lineage>
        <taxon>Eukaryota</taxon>
        <taxon>Fungi</taxon>
        <taxon>Dikarya</taxon>
        <taxon>Basidiomycota</taxon>
        <taxon>Agaricomycotina</taxon>
        <taxon>Agaricomycetes</taxon>
        <taxon>Agaricomycetidae</taxon>
        <taxon>Agaricales</taxon>
        <taxon>Pluteineae</taxon>
        <taxon>Amanitaceae</taxon>
        <taxon>Amanita</taxon>
    </lineage>
</organism>
<keyword evidence="3" id="KW-1185">Reference proteome</keyword>
<protein>
    <submittedName>
        <fullName evidence="2">Uncharacterized protein</fullName>
    </submittedName>
</protein>
<gene>
    <name evidence="2" type="ORF">AMATHDRAFT_8084</name>
</gene>
<proteinExistence type="predicted"/>